<proteinExistence type="predicted"/>
<dbReference type="EMBL" id="SOBH01000003">
    <property type="protein sequence ID" value="TDT73843.1"/>
    <property type="molecule type" value="Genomic_DNA"/>
</dbReference>
<feature type="compositionally biased region" description="Polar residues" evidence="1">
    <location>
        <begin position="128"/>
        <end position="147"/>
    </location>
</feature>
<name>A0A4R7LE02_9RHOB</name>
<organism evidence="3 4">
    <name type="scientific">Litoreibacter halocynthiae</name>
    <dbReference type="NCBI Taxonomy" id="1242689"/>
    <lineage>
        <taxon>Bacteria</taxon>
        <taxon>Pseudomonadati</taxon>
        <taxon>Pseudomonadota</taxon>
        <taxon>Alphaproteobacteria</taxon>
        <taxon>Rhodobacterales</taxon>
        <taxon>Roseobacteraceae</taxon>
        <taxon>Litoreibacter</taxon>
    </lineage>
</organism>
<keyword evidence="3" id="KW-0282">Flagellum</keyword>
<feature type="region of interest" description="Disordered" evidence="1">
    <location>
        <begin position="97"/>
        <end position="167"/>
    </location>
</feature>
<comment type="caution">
    <text evidence="3">The sequence shown here is derived from an EMBL/GenBank/DDBJ whole genome shotgun (WGS) entry which is preliminary data.</text>
</comment>
<keyword evidence="3" id="KW-0966">Cell projection</keyword>
<evidence type="ECO:0000313" key="4">
    <source>
        <dbReference type="Proteomes" id="UP000294563"/>
    </source>
</evidence>
<protein>
    <submittedName>
        <fullName evidence="3">Flagellar hook-length control protein FliK</fullName>
    </submittedName>
</protein>
<dbReference type="InterPro" id="IPR021136">
    <property type="entry name" value="Flagellar_hook_control-like_C"/>
</dbReference>
<feature type="region of interest" description="Disordered" evidence="1">
    <location>
        <begin position="184"/>
        <end position="207"/>
    </location>
</feature>
<keyword evidence="3" id="KW-0969">Cilium</keyword>
<dbReference type="Pfam" id="PF02120">
    <property type="entry name" value="Flg_hook"/>
    <property type="match status" value="1"/>
</dbReference>
<reference evidence="3 4" key="1">
    <citation type="submission" date="2019-03" db="EMBL/GenBank/DDBJ databases">
        <title>Genomic Encyclopedia of Archaeal and Bacterial Type Strains, Phase II (KMG-II): from individual species to whole genera.</title>
        <authorList>
            <person name="Goeker M."/>
        </authorList>
    </citation>
    <scope>NUCLEOTIDE SEQUENCE [LARGE SCALE GENOMIC DNA]</scope>
    <source>
        <strain evidence="3 4">DSM 29467</strain>
    </source>
</reference>
<feature type="compositionally biased region" description="Polar residues" evidence="1">
    <location>
        <begin position="198"/>
        <end position="207"/>
    </location>
</feature>
<dbReference type="CDD" id="cd17470">
    <property type="entry name" value="T3SS_Flik_C"/>
    <property type="match status" value="1"/>
</dbReference>
<dbReference type="Proteomes" id="UP000294563">
    <property type="component" value="Unassembled WGS sequence"/>
</dbReference>
<keyword evidence="4" id="KW-1185">Reference proteome</keyword>
<accession>A0A4R7LE02</accession>
<dbReference type="InterPro" id="IPR038610">
    <property type="entry name" value="FliK-like_C_sf"/>
</dbReference>
<evidence type="ECO:0000313" key="3">
    <source>
        <dbReference type="EMBL" id="TDT73843.1"/>
    </source>
</evidence>
<feature type="compositionally biased region" description="Basic and acidic residues" evidence="1">
    <location>
        <begin position="493"/>
        <end position="510"/>
    </location>
</feature>
<dbReference type="Gene3D" id="3.30.750.140">
    <property type="match status" value="1"/>
</dbReference>
<evidence type="ECO:0000259" key="2">
    <source>
        <dbReference type="Pfam" id="PF02120"/>
    </source>
</evidence>
<feature type="compositionally biased region" description="Polar residues" evidence="1">
    <location>
        <begin position="304"/>
        <end position="320"/>
    </location>
</feature>
<gene>
    <name evidence="3" type="ORF">BDE40_2620</name>
</gene>
<sequence>MSGCETTVPQDHQADFGTTLTKLNNCNHVETLPELLVNDTLPRDVQLNPSATTQPQYQEKTDTEAALIEKLIEFQSTPLEQQLRSTLPILEPTEADALGANTQNTKANDKNTLEAPKTLEPSGLPIDQLSTEGLTAPHTMSTASNTPIGDPPESKGSSSTNPARLEDNSYAGVPLRVAHKGNSELEAADDQPKPLESSDASTNNSSFNLTEFPADSVSDVFDHDLSPFKSVEKSTIPTEGLELATSGLASSRSALESWAITDVSRPPAVIISSTLAPILQTLEMEAASIKSATQSITDSAQEITTTGTFPSGNLGLTVSRPSGRMGAERDTPAPDTSEFEAIDAQGIGSTNTAATTVPSQILIPAKSTVQTPPVAQQVEGDHTTSVPAPPSIIAASGTIHSASPNSPTPLPNHISTQICQALEGGGSQDVEIRLDPEELGRVRIVLSTKEGTMNITVFTERPEVLDLMRRNSDLLASDFSDIGYEGANFSFQEEQHERDQPTDSAREHCDTGMTTDAPESHQPQAIDGSARLDLKF</sequence>
<dbReference type="AlphaFoldDB" id="A0A4R7LE02"/>
<feature type="domain" description="Flagellar hook-length control protein-like C-terminal" evidence="2">
    <location>
        <begin position="423"/>
        <end position="497"/>
    </location>
</feature>
<evidence type="ECO:0000256" key="1">
    <source>
        <dbReference type="SAM" id="MobiDB-lite"/>
    </source>
</evidence>
<feature type="region of interest" description="Disordered" evidence="1">
    <location>
        <begin position="304"/>
        <end position="335"/>
    </location>
</feature>
<feature type="region of interest" description="Disordered" evidence="1">
    <location>
        <begin position="489"/>
        <end position="536"/>
    </location>
</feature>